<gene>
    <name evidence="3" type="ORF">JO391_13500</name>
</gene>
<keyword evidence="4" id="KW-1185">Reference proteome</keyword>
<evidence type="ECO:0000313" key="4">
    <source>
        <dbReference type="Proteomes" id="UP000826300"/>
    </source>
</evidence>
<dbReference type="InterPro" id="IPR036188">
    <property type="entry name" value="FAD/NAD-bd_sf"/>
</dbReference>
<dbReference type="GO" id="GO:0004497">
    <property type="term" value="F:monooxygenase activity"/>
    <property type="evidence" value="ECO:0007669"/>
    <property type="project" value="InterPro"/>
</dbReference>
<dbReference type="PANTHER" id="PTHR43747:SF4">
    <property type="entry name" value="FLAVIN-DEPENDENT TRYPTOPHAN HALOGENASE"/>
    <property type="match status" value="1"/>
</dbReference>
<dbReference type="EMBL" id="CP069370">
    <property type="protein sequence ID" value="QYZ68780.1"/>
    <property type="molecule type" value="Genomic_DNA"/>
</dbReference>
<feature type="binding site" evidence="2">
    <location>
        <position position="96"/>
    </location>
    <ligand>
        <name>7-chloro-L-tryptophan</name>
        <dbReference type="ChEBI" id="CHEBI:58713"/>
    </ligand>
</feature>
<dbReference type="InterPro" id="IPR033856">
    <property type="entry name" value="Trp_halogen"/>
</dbReference>
<dbReference type="KEGG" id="nsm:JO391_13500"/>
<dbReference type="GO" id="GO:0000166">
    <property type="term" value="F:nucleotide binding"/>
    <property type="evidence" value="ECO:0007669"/>
    <property type="project" value="UniProtKB-KW"/>
</dbReference>
<evidence type="ECO:0000256" key="1">
    <source>
        <dbReference type="PIRSR" id="PIRSR011396-1"/>
    </source>
</evidence>
<protein>
    <submittedName>
        <fullName evidence="3">Tryptophan 7-halogenase</fullName>
    </submittedName>
</protein>
<dbReference type="Pfam" id="PF04820">
    <property type="entry name" value="Trp_halogenase"/>
    <property type="match status" value="1"/>
</dbReference>
<dbReference type="SUPFAM" id="SSF51905">
    <property type="entry name" value="FAD/NAD(P)-binding domain"/>
    <property type="match status" value="1"/>
</dbReference>
<evidence type="ECO:0000313" key="3">
    <source>
        <dbReference type="EMBL" id="QYZ68780.1"/>
    </source>
</evidence>
<dbReference type="PIRSF" id="PIRSF011396">
    <property type="entry name" value="Trp_halogenase"/>
    <property type="match status" value="1"/>
</dbReference>
<proteinExistence type="predicted"/>
<organism evidence="3 4">
    <name type="scientific">Neotabrizicola shimadae</name>
    <dbReference type="NCBI Taxonomy" id="2807096"/>
    <lineage>
        <taxon>Bacteria</taxon>
        <taxon>Pseudomonadati</taxon>
        <taxon>Pseudomonadota</taxon>
        <taxon>Alphaproteobacteria</taxon>
        <taxon>Rhodobacterales</taxon>
        <taxon>Paracoccaceae</taxon>
        <taxon>Neotabrizicola</taxon>
    </lineage>
</organism>
<feature type="active site" evidence="1">
    <location>
        <position position="96"/>
    </location>
</feature>
<dbReference type="Proteomes" id="UP000826300">
    <property type="component" value="Chromosome"/>
</dbReference>
<feature type="binding site" evidence="2">
    <location>
        <begin position="28"/>
        <end position="31"/>
    </location>
    <ligand>
        <name>FAD</name>
        <dbReference type="ChEBI" id="CHEBI:57692"/>
    </ligand>
</feature>
<dbReference type="AlphaFoldDB" id="A0A8G0ZSS3"/>
<reference evidence="3" key="1">
    <citation type="submission" date="2021-02" db="EMBL/GenBank/DDBJ databases">
        <title>Rhodobacter shimadae sp. nov., an aerobic anoxygenic phototrophic bacterium isolated from a hot spring.</title>
        <authorList>
            <person name="Muramatsu S."/>
            <person name="Haruta S."/>
            <person name="Hirose S."/>
            <person name="Hanada S."/>
        </authorList>
    </citation>
    <scope>NUCLEOTIDE SEQUENCE</scope>
    <source>
        <strain evidence="3">N10</strain>
    </source>
</reference>
<keyword evidence="2" id="KW-0285">Flavoprotein</keyword>
<dbReference type="RefSeq" id="WP_220661000.1">
    <property type="nucleotide sequence ID" value="NZ_CP069370.1"/>
</dbReference>
<feature type="binding site" evidence="2">
    <location>
        <position position="343"/>
    </location>
    <ligand>
        <name>FAD</name>
        <dbReference type="ChEBI" id="CHEBI:57692"/>
    </ligand>
</feature>
<feature type="binding site" evidence="2">
    <location>
        <position position="197"/>
    </location>
    <ligand>
        <name>FAD</name>
        <dbReference type="ChEBI" id="CHEBI:57692"/>
    </ligand>
</feature>
<dbReference type="InterPro" id="IPR050816">
    <property type="entry name" value="Flavin-dep_Halogenase_NPB"/>
</dbReference>
<keyword evidence="2" id="KW-0274">FAD</keyword>
<feature type="binding site" evidence="2">
    <location>
        <position position="352"/>
    </location>
    <ligand>
        <name>L-tryptophan</name>
        <dbReference type="ChEBI" id="CHEBI:57912"/>
    </ligand>
</feature>
<feature type="binding site" evidence="2">
    <location>
        <position position="356"/>
    </location>
    <ligand>
        <name>FAD</name>
        <dbReference type="ChEBI" id="CHEBI:57692"/>
    </ligand>
</feature>
<sequence length="515" mass="56649">MGAGAGAQGGVRQMGQGGWPGHIVIVGGGTAGWLAAMMLSDVASRKSPATRITVIESSKIGVIGVGEGSTAVFRQMLRHFKLDEEEFLRETGATIKYGIRHRDWRRLGHSYDGPIDDPHLVAPGVPLDAYAVAAGRPVVEAHLFQHLLRGNRAPVADVGGRSVPAGPFQHAYHFDQALVGAWLRRKAKGIALIDDQVQGVQTGEGGITALTLESGQRVEGDFFLDCTGFRRALVGKLGADWLSYRDVLPVNRAMPFWVDIGEDEEIAPCTLAWAQKAGWLWWIPTQGRYGAGYVYSDAHTTPDEAKAEIEAALGHEIHPRNDIRIEAGRLRDAWIGNCVAAGLSSSFLEPLEATSIHGTIVQMMMLAEWMGTPGGRDHYNAAVATQVDDFRDFIRLHYVSERRDSAFWRDVAETHPQVVKDRLALWQTKTPSRDDFPRFPPGMEHLHLAHVQEQLYVPVLDGLGLLNREAARAEMAARPKDRDRARATHAQLVTEYSRAATRCLPHRAWLQSLAA</sequence>
<dbReference type="InterPro" id="IPR006905">
    <property type="entry name" value="Flavin_halogenase"/>
</dbReference>
<evidence type="ECO:0000256" key="2">
    <source>
        <dbReference type="PIRSR" id="PIRSR011396-2"/>
    </source>
</evidence>
<keyword evidence="2" id="KW-0547">Nucleotide-binding</keyword>
<accession>A0A8G0ZSS3</accession>
<name>A0A8G0ZSS3_9RHOB</name>
<dbReference type="PANTHER" id="PTHR43747">
    <property type="entry name" value="FAD-BINDING PROTEIN"/>
    <property type="match status" value="1"/>
</dbReference>
<dbReference type="Gene3D" id="3.50.50.60">
    <property type="entry name" value="FAD/NAD(P)-binding domain"/>
    <property type="match status" value="1"/>
</dbReference>